<protein>
    <recommendedName>
        <fullName evidence="3">BTB domain-containing protein</fullName>
    </recommendedName>
</protein>
<dbReference type="Gene3D" id="3.30.710.10">
    <property type="entry name" value="Potassium Channel Kv1.1, Chain A"/>
    <property type="match status" value="1"/>
</dbReference>
<dbReference type="InterPro" id="IPR011333">
    <property type="entry name" value="SKP1/BTB/POZ_sf"/>
</dbReference>
<dbReference type="CDD" id="cd18186">
    <property type="entry name" value="BTB_POZ_ZBTB_KLHL-like"/>
    <property type="match status" value="1"/>
</dbReference>
<keyword evidence="5" id="KW-1185">Reference proteome</keyword>
<evidence type="ECO:0000256" key="2">
    <source>
        <dbReference type="SAM" id="MobiDB-lite"/>
    </source>
</evidence>
<dbReference type="SMART" id="SM00225">
    <property type="entry name" value="BTB"/>
    <property type="match status" value="1"/>
</dbReference>
<dbReference type="InterPro" id="IPR000210">
    <property type="entry name" value="BTB/POZ_dom"/>
</dbReference>
<feature type="domain" description="BTB" evidence="3">
    <location>
        <begin position="8"/>
        <end position="162"/>
    </location>
</feature>
<dbReference type="PANTHER" id="PTHR46336">
    <property type="entry name" value="OS02G0260700 PROTEIN"/>
    <property type="match status" value="1"/>
</dbReference>
<gene>
    <name evidence="4" type="ORF">OSTQU699_LOCUS4735</name>
</gene>
<comment type="caution">
    <text evidence="4">The sequence shown here is derived from an EMBL/GenBank/DDBJ whole genome shotgun (WGS) entry which is preliminary data.</text>
</comment>
<dbReference type="Gene3D" id="1.25.40.420">
    <property type="match status" value="1"/>
</dbReference>
<accession>A0A8S1IWH4</accession>
<proteinExistence type="predicted"/>
<dbReference type="PANTHER" id="PTHR46336:SF3">
    <property type="entry name" value="BTB_POZ DOMAIN-CONTAINING PROTEIN POB1"/>
    <property type="match status" value="1"/>
</dbReference>
<dbReference type="InterPro" id="IPR045890">
    <property type="entry name" value="POB1-like"/>
</dbReference>
<reference evidence="4" key="1">
    <citation type="submission" date="2020-12" db="EMBL/GenBank/DDBJ databases">
        <authorList>
            <person name="Iha C."/>
        </authorList>
    </citation>
    <scope>NUCLEOTIDE SEQUENCE</scope>
</reference>
<evidence type="ECO:0000259" key="3">
    <source>
        <dbReference type="SMART" id="SM00225"/>
    </source>
</evidence>
<name>A0A8S1IWH4_9CHLO</name>
<evidence type="ECO:0000313" key="5">
    <source>
        <dbReference type="Proteomes" id="UP000708148"/>
    </source>
</evidence>
<dbReference type="SUPFAM" id="SSF54695">
    <property type="entry name" value="POZ domain"/>
    <property type="match status" value="1"/>
</dbReference>
<feature type="region of interest" description="Disordered" evidence="2">
    <location>
        <begin position="20"/>
        <end position="65"/>
    </location>
</feature>
<evidence type="ECO:0000256" key="1">
    <source>
        <dbReference type="ARBA" id="ARBA00004906"/>
    </source>
</evidence>
<dbReference type="Pfam" id="PF00651">
    <property type="entry name" value="BTB"/>
    <property type="match status" value="1"/>
</dbReference>
<organism evidence="4 5">
    <name type="scientific">Ostreobium quekettii</name>
    <dbReference type="NCBI Taxonomy" id="121088"/>
    <lineage>
        <taxon>Eukaryota</taxon>
        <taxon>Viridiplantae</taxon>
        <taxon>Chlorophyta</taxon>
        <taxon>core chlorophytes</taxon>
        <taxon>Ulvophyceae</taxon>
        <taxon>TCBD clade</taxon>
        <taxon>Bryopsidales</taxon>
        <taxon>Ostreobineae</taxon>
        <taxon>Ostreobiaceae</taxon>
        <taxon>Ostreobium</taxon>
    </lineage>
</organism>
<dbReference type="EMBL" id="CAJHUC010001008">
    <property type="protein sequence ID" value="CAD7699376.1"/>
    <property type="molecule type" value="Genomic_DNA"/>
</dbReference>
<feature type="compositionally biased region" description="Basic residues" evidence="2">
    <location>
        <begin position="38"/>
        <end position="51"/>
    </location>
</feature>
<dbReference type="Proteomes" id="UP000708148">
    <property type="component" value="Unassembled WGS sequence"/>
</dbReference>
<comment type="pathway">
    <text evidence="1">Protein modification; protein ubiquitination.</text>
</comment>
<evidence type="ECO:0000313" key="4">
    <source>
        <dbReference type="EMBL" id="CAD7699376.1"/>
    </source>
</evidence>
<sequence length="483" mass="53658">MSKLADYSDAIVRVRLSGSQPVTTDPLGVDEAPDPKKQKTCKASRSAKKKEKGADKVGGQGSEHSADVQDFDVSSFCLATKSQFFQAMLDRWSGSEGSKRVLEIQLGADELQHFKVLLDFVHFEELDTGLTVEDLTTLLSFADRFMVDKLVDPCVTSLISSDRKWEDDMKLLGMLEGSRIKARPSVVSLIEVIGCVLLMKFPDLEEVGLDDNACDKFCQLPLPAVKLLLRHAGLKVAAEETVFWVVNEWMDKNFPEGNRSVATSRSGDAALELGGCIKFCLLSPYYLQVVSSAQWMRDVCTWWVKEALHFHTLADFPGDLQQIKERMGDRCVPRPGSSRRSFQIIFNEDAMFVRDALTSSCAREPYIESVVAFRGYTWSLQAFKDGDVAMSVSVFVRGPAMAPYSRIDCLGVERPLPSTDWPKSLDLDVETTAGHVHFEDKVPVGWGIDDAPTFSADIFNCMLEAQGELVVGGRIKMIATVMY</sequence>
<dbReference type="AlphaFoldDB" id="A0A8S1IWH4"/>